<accession>A0A5N6KRF4</accession>
<dbReference type="OrthoDB" id="3946381at2759"/>
<feature type="region of interest" description="Disordered" evidence="1">
    <location>
        <begin position="20"/>
        <end position="84"/>
    </location>
</feature>
<evidence type="ECO:0000256" key="1">
    <source>
        <dbReference type="SAM" id="MobiDB-lite"/>
    </source>
</evidence>
<keyword evidence="3" id="KW-1185">Reference proteome</keyword>
<gene>
    <name evidence="2" type="ORF">FH972_021965</name>
</gene>
<evidence type="ECO:0000313" key="2">
    <source>
        <dbReference type="EMBL" id="KAB8339029.1"/>
    </source>
</evidence>
<name>A0A5N6KRF4_9ROSI</name>
<evidence type="ECO:0000313" key="3">
    <source>
        <dbReference type="Proteomes" id="UP000327013"/>
    </source>
</evidence>
<feature type="compositionally biased region" description="Basic residues" evidence="1">
    <location>
        <begin position="22"/>
        <end position="32"/>
    </location>
</feature>
<sequence length="297" mass="31991">MAIGDLWATFSTHVLRSDSIKAKRRLQKKRNSRQTAPQPSTPSLANTPFPSRTHAEEEAQPISRTSSQATAVKHATKDSHSARSDASLVTALDSVFDTHLHSVPDSASTRRSSTSSLRSLHQMPSIKRRTFKRSKTPAPDEVDTACVQIVGTPAFKASLRSSPPSIALQPLNSHPTQPTLDLFYPALFQSVALCDPKIHGSPVQLRSANFQIGASALHVGNCDFLNLASNDSEHCVISTRGGYAGDRPRFYLEYPIAIWTLQTPSAPSQHISCRTSATPAAAYPSAPTNPGATQAST</sequence>
<feature type="compositionally biased region" description="Low complexity" evidence="1">
    <location>
        <begin position="109"/>
        <end position="120"/>
    </location>
</feature>
<comment type="caution">
    <text evidence="2">The sequence shown here is derived from an EMBL/GenBank/DDBJ whole genome shotgun (WGS) entry which is preliminary data.</text>
</comment>
<protein>
    <submittedName>
        <fullName evidence="2">Uncharacterized protein</fullName>
    </submittedName>
</protein>
<proteinExistence type="predicted"/>
<reference evidence="2 3" key="1">
    <citation type="submission" date="2019-06" db="EMBL/GenBank/DDBJ databases">
        <title>A chromosomal-level reference genome of Carpinus fangiana (Coryloideae, Betulaceae).</title>
        <authorList>
            <person name="Yang X."/>
            <person name="Wang Z."/>
            <person name="Zhang L."/>
            <person name="Hao G."/>
            <person name="Liu J."/>
            <person name="Yang Y."/>
        </authorList>
    </citation>
    <scope>NUCLEOTIDE SEQUENCE [LARGE SCALE GENOMIC DNA]</scope>
    <source>
        <strain evidence="2">Cfa_2016G</strain>
        <tissue evidence="2">Leaf</tissue>
    </source>
</reference>
<feature type="compositionally biased region" description="Polar residues" evidence="1">
    <location>
        <begin position="33"/>
        <end position="50"/>
    </location>
</feature>
<feature type="compositionally biased region" description="Basic residues" evidence="1">
    <location>
        <begin position="126"/>
        <end position="135"/>
    </location>
</feature>
<dbReference type="EMBL" id="VIBQ01000010">
    <property type="protein sequence ID" value="KAB8339029.1"/>
    <property type="molecule type" value="Genomic_DNA"/>
</dbReference>
<organism evidence="2 3">
    <name type="scientific">Carpinus fangiana</name>
    <dbReference type="NCBI Taxonomy" id="176857"/>
    <lineage>
        <taxon>Eukaryota</taxon>
        <taxon>Viridiplantae</taxon>
        <taxon>Streptophyta</taxon>
        <taxon>Embryophyta</taxon>
        <taxon>Tracheophyta</taxon>
        <taxon>Spermatophyta</taxon>
        <taxon>Magnoliopsida</taxon>
        <taxon>eudicotyledons</taxon>
        <taxon>Gunneridae</taxon>
        <taxon>Pentapetalae</taxon>
        <taxon>rosids</taxon>
        <taxon>fabids</taxon>
        <taxon>Fagales</taxon>
        <taxon>Betulaceae</taxon>
        <taxon>Carpinus</taxon>
    </lineage>
</organism>
<feature type="region of interest" description="Disordered" evidence="1">
    <location>
        <begin position="102"/>
        <end position="138"/>
    </location>
</feature>
<dbReference type="AlphaFoldDB" id="A0A5N6KRF4"/>
<dbReference type="Proteomes" id="UP000327013">
    <property type="component" value="Unassembled WGS sequence"/>
</dbReference>